<dbReference type="Proteomes" id="UP000198583">
    <property type="component" value="Unassembled WGS sequence"/>
</dbReference>
<dbReference type="OrthoDB" id="9758957at2"/>
<reference evidence="3" key="1">
    <citation type="submission" date="2016-10" db="EMBL/GenBank/DDBJ databases">
        <authorList>
            <person name="Varghese N."/>
            <person name="Submissions S."/>
        </authorList>
    </citation>
    <scope>NUCLEOTIDE SEQUENCE [LARGE SCALE GENOMIC DNA]</scope>
    <source>
        <strain evidence="3">DSM 44232</strain>
    </source>
</reference>
<dbReference type="GO" id="GO:0006629">
    <property type="term" value="P:lipid metabolic process"/>
    <property type="evidence" value="ECO:0007669"/>
    <property type="project" value="InterPro"/>
</dbReference>
<dbReference type="STRING" id="84724.SAMN04488564_104441"/>
<sequence length="259" mass="28764">MTQIVAQELSFGLVQQPAIVAHRGASTDRPEHTIGAYELALKEGADGLECDIRLSKDGEIVCVHDRTLARTSNGRGTVSALSLEELRKFDYGSWHRHGQPAGLLVLDELLELVKGKNVQLFVETKHPVRYRNEVERKLAEALKKHGLGDQIVMMSFSPTAVRAFREQAPDIRTVLLLDRLGRYRSGALPSFADYTGPGLHLLRNDPGYVDRARRAGHETYVWTVDNAEDVALCRDLGVRYLATNAPANTRRLLTANLAT</sequence>
<dbReference type="AlphaFoldDB" id="A0A1I6EGV6"/>
<proteinExistence type="predicted"/>
<organism evidence="2 3">
    <name type="scientific">Lentzea waywayandensis</name>
    <dbReference type="NCBI Taxonomy" id="84724"/>
    <lineage>
        <taxon>Bacteria</taxon>
        <taxon>Bacillati</taxon>
        <taxon>Actinomycetota</taxon>
        <taxon>Actinomycetes</taxon>
        <taxon>Pseudonocardiales</taxon>
        <taxon>Pseudonocardiaceae</taxon>
        <taxon>Lentzea</taxon>
    </lineage>
</organism>
<dbReference type="EMBL" id="FOYL01000004">
    <property type="protein sequence ID" value="SFR16781.1"/>
    <property type="molecule type" value="Genomic_DNA"/>
</dbReference>
<dbReference type="PANTHER" id="PTHR46211">
    <property type="entry name" value="GLYCEROPHOSPHORYL DIESTER PHOSPHODIESTERASE"/>
    <property type="match status" value="1"/>
</dbReference>
<dbReference type="InterPro" id="IPR017946">
    <property type="entry name" value="PLC-like_Pdiesterase_TIM-brl"/>
</dbReference>
<name>A0A1I6EGV6_9PSEU</name>
<gene>
    <name evidence="2" type="ORF">SAMN04488564_104441</name>
</gene>
<dbReference type="PANTHER" id="PTHR46211:SF13">
    <property type="entry name" value="GLYCEROPHOSPHODIESTER PHOSPHODIESTERASE 1-RELATED"/>
    <property type="match status" value="1"/>
</dbReference>
<protein>
    <submittedName>
        <fullName evidence="2">Glycerophosphoryl diester phosphodiesterase</fullName>
    </submittedName>
</protein>
<evidence type="ECO:0000259" key="1">
    <source>
        <dbReference type="PROSITE" id="PS51704"/>
    </source>
</evidence>
<evidence type="ECO:0000313" key="2">
    <source>
        <dbReference type="EMBL" id="SFR16781.1"/>
    </source>
</evidence>
<feature type="domain" description="GP-PDE" evidence="1">
    <location>
        <begin position="17"/>
        <end position="253"/>
    </location>
</feature>
<evidence type="ECO:0000313" key="3">
    <source>
        <dbReference type="Proteomes" id="UP000198583"/>
    </source>
</evidence>
<keyword evidence="3" id="KW-1185">Reference proteome</keyword>
<dbReference type="PROSITE" id="PS51704">
    <property type="entry name" value="GP_PDE"/>
    <property type="match status" value="1"/>
</dbReference>
<dbReference type="SUPFAM" id="SSF51695">
    <property type="entry name" value="PLC-like phosphodiesterases"/>
    <property type="match status" value="1"/>
</dbReference>
<dbReference type="GO" id="GO:0008081">
    <property type="term" value="F:phosphoric diester hydrolase activity"/>
    <property type="evidence" value="ECO:0007669"/>
    <property type="project" value="InterPro"/>
</dbReference>
<dbReference type="Pfam" id="PF03009">
    <property type="entry name" value="GDPD"/>
    <property type="match status" value="1"/>
</dbReference>
<dbReference type="Gene3D" id="3.20.20.190">
    <property type="entry name" value="Phosphatidylinositol (PI) phosphodiesterase"/>
    <property type="match status" value="1"/>
</dbReference>
<accession>A0A1I6EGV6</accession>
<dbReference type="InterPro" id="IPR030395">
    <property type="entry name" value="GP_PDE_dom"/>
</dbReference>